<proteinExistence type="predicted"/>
<keyword evidence="3" id="KW-1185">Reference proteome</keyword>
<dbReference type="Gramene" id="OB03G24900.1">
    <property type="protein sequence ID" value="OB03G24900.1"/>
    <property type="gene ID" value="OB03G24900"/>
</dbReference>
<dbReference type="HOGENOM" id="CLU_2871221_0_0_1"/>
<sequence length="64" mass="7466">MSVCFTYHLPEYSKKGDGGGRQERQRLAGRAWRRRIWLEDEDDDRRGAHTKSGRRTSAGENSDR</sequence>
<organism evidence="2">
    <name type="scientific">Oryza brachyantha</name>
    <name type="common">malo sina</name>
    <dbReference type="NCBI Taxonomy" id="4533"/>
    <lineage>
        <taxon>Eukaryota</taxon>
        <taxon>Viridiplantae</taxon>
        <taxon>Streptophyta</taxon>
        <taxon>Embryophyta</taxon>
        <taxon>Tracheophyta</taxon>
        <taxon>Spermatophyta</taxon>
        <taxon>Magnoliopsida</taxon>
        <taxon>Liliopsida</taxon>
        <taxon>Poales</taxon>
        <taxon>Poaceae</taxon>
        <taxon>BOP clade</taxon>
        <taxon>Oryzoideae</taxon>
        <taxon>Oryzeae</taxon>
        <taxon>Oryzinae</taxon>
        <taxon>Oryza</taxon>
    </lineage>
</organism>
<dbReference type="AlphaFoldDB" id="J3LN64"/>
<accession>J3LN64</accession>
<dbReference type="Proteomes" id="UP000006038">
    <property type="component" value="Chromosome 3"/>
</dbReference>
<name>J3LN64_ORYBR</name>
<dbReference type="EnsemblPlants" id="OB03G24900.1">
    <property type="protein sequence ID" value="OB03G24900.1"/>
    <property type="gene ID" value="OB03G24900"/>
</dbReference>
<evidence type="ECO:0000313" key="2">
    <source>
        <dbReference type="EnsemblPlants" id="OB03G24900.1"/>
    </source>
</evidence>
<protein>
    <submittedName>
        <fullName evidence="2">Uncharacterized protein</fullName>
    </submittedName>
</protein>
<evidence type="ECO:0000313" key="3">
    <source>
        <dbReference type="Proteomes" id="UP000006038"/>
    </source>
</evidence>
<evidence type="ECO:0000256" key="1">
    <source>
        <dbReference type="SAM" id="MobiDB-lite"/>
    </source>
</evidence>
<reference evidence="2" key="1">
    <citation type="journal article" date="2013" name="Nat. Commun.">
        <title>Whole-genome sequencing of Oryza brachyantha reveals mechanisms underlying Oryza genome evolution.</title>
        <authorList>
            <person name="Chen J."/>
            <person name="Huang Q."/>
            <person name="Gao D."/>
            <person name="Wang J."/>
            <person name="Lang Y."/>
            <person name="Liu T."/>
            <person name="Li B."/>
            <person name="Bai Z."/>
            <person name="Luis Goicoechea J."/>
            <person name="Liang C."/>
            <person name="Chen C."/>
            <person name="Zhang W."/>
            <person name="Sun S."/>
            <person name="Liao Y."/>
            <person name="Zhang X."/>
            <person name="Yang L."/>
            <person name="Song C."/>
            <person name="Wang M."/>
            <person name="Shi J."/>
            <person name="Liu G."/>
            <person name="Liu J."/>
            <person name="Zhou H."/>
            <person name="Zhou W."/>
            <person name="Yu Q."/>
            <person name="An N."/>
            <person name="Chen Y."/>
            <person name="Cai Q."/>
            <person name="Wang B."/>
            <person name="Liu B."/>
            <person name="Min J."/>
            <person name="Huang Y."/>
            <person name="Wu H."/>
            <person name="Li Z."/>
            <person name="Zhang Y."/>
            <person name="Yin Y."/>
            <person name="Song W."/>
            <person name="Jiang J."/>
            <person name="Jackson S.A."/>
            <person name="Wing R.A."/>
            <person name="Wang J."/>
            <person name="Chen M."/>
        </authorList>
    </citation>
    <scope>NUCLEOTIDE SEQUENCE [LARGE SCALE GENOMIC DNA]</scope>
    <source>
        <strain evidence="2">cv. IRGC 101232</strain>
    </source>
</reference>
<feature type="region of interest" description="Disordered" evidence="1">
    <location>
        <begin position="43"/>
        <end position="64"/>
    </location>
</feature>
<reference evidence="2" key="2">
    <citation type="submission" date="2013-04" db="UniProtKB">
        <authorList>
            <consortium name="EnsemblPlants"/>
        </authorList>
    </citation>
    <scope>IDENTIFICATION</scope>
</reference>